<dbReference type="EMBL" id="VTEV01000010">
    <property type="protein sequence ID" value="TYS63422.1"/>
    <property type="molecule type" value="Genomic_DNA"/>
</dbReference>
<feature type="domain" description="PPM-type phosphatase" evidence="1">
    <location>
        <begin position="9"/>
        <end position="198"/>
    </location>
</feature>
<evidence type="ECO:0000259" key="1">
    <source>
        <dbReference type="SMART" id="SM00331"/>
    </source>
</evidence>
<dbReference type="SMART" id="SM00331">
    <property type="entry name" value="PP2C_SIG"/>
    <property type="match status" value="1"/>
</dbReference>
<dbReference type="Proteomes" id="UP000322524">
    <property type="component" value="Unassembled WGS sequence"/>
</dbReference>
<proteinExistence type="predicted"/>
<dbReference type="InterPro" id="IPR039248">
    <property type="entry name" value="Ptase_RsbX"/>
</dbReference>
<dbReference type="AlphaFoldDB" id="A0A5D4SMS1"/>
<dbReference type="InterPro" id="IPR036457">
    <property type="entry name" value="PPM-type-like_dom_sf"/>
</dbReference>
<dbReference type="RefSeq" id="WP_148989846.1">
    <property type="nucleotide sequence ID" value="NZ_VTEV01000010.1"/>
</dbReference>
<sequence>MIEQFKHERANVNAYQNAKNGMYFCGDSYYVSTTDDYFLCVVADGLGSGEYAHDASQAVISAAKDHETEDVSVIMKACNEAMRNKRGAAVSVLKVNYDQQEVVYSCVGNIRFFLYPPTEKLIYPLPVKGYLSGRPQTLKTHRFPYSSNMKFFIYSDGLNIPSVKKYIKDIPSATSLLEIAAMFTSNGMDDVTIISGEIH</sequence>
<dbReference type="SUPFAM" id="SSF81606">
    <property type="entry name" value="PP2C-like"/>
    <property type="match status" value="1"/>
</dbReference>
<organism evidence="2 3">
    <name type="scientific">Sutcliffiella horikoshii</name>
    <dbReference type="NCBI Taxonomy" id="79883"/>
    <lineage>
        <taxon>Bacteria</taxon>
        <taxon>Bacillati</taxon>
        <taxon>Bacillota</taxon>
        <taxon>Bacilli</taxon>
        <taxon>Bacillales</taxon>
        <taxon>Bacillaceae</taxon>
        <taxon>Sutcliffiella</taxon>
    </lineage>
</organism>
<dbReference type="PANTHER" id="PTHR35801">
    <property type="entry name" value="PHOSPHOSERINE PHOSPHATASE RSBX"/>
    <property type="match status" value="1"/>
</dbReference>
<accession>A0A5D4SMS1</accession>
<evidence type="ECO:0000313" key="3">
    <source>
        <dbReference type="Proteomes" id="UP000322524"/>
    </source>
</evidence>
<gene>
    <name evidence="2" type="ORF">FZC76_19550</name>
</gene>
<protein>
    <submittedName>
        <fullName evidence="2">SpoIIE family protein phosphatase</fullName>
    </submittedName>
</protein>
<name>A0A5D4SMS1_9BACI</name>
<dbReference type="Gene3D" id="3.60.40.10">
    <property type="entry name" value="PPM-type phosphatase domain"/>
    <property type="match status" value="1"/>
</dbReference>
<evidence type="ECO:0000313" key="2">
    <source>
        <dbReference type="EMBL" id="TYS63422.1"/>
    </source>
</evidence>
<dbReference type="PANTHER" id="PTHR35801:SF1">
    <property type="entry name" value="PHOSPHOSERINE PHOSPHATASE RSBX"/>
    <property type="match status" value="1"/>
</dbReference>
<comment type="caution">
    <text evidence="2">The sequence shown here is derived from an EMBL/GenBank/DDBJ whole genome shotgun (WGS) entry which is preliminary data.</text>
</comment>
<dbReference type="OrthoDB" id="1090916at2"/>
<reference evidence="2 3" key="1">
    <citation type="submission" date="2019-08" db="EMBL/GenBank/DDBJ databases">
        <title>Bacillus genomes from the desert of Cuatro Cienegas, Coahuila.</title>
        <authorList>
            <person name="Olmedo-Alvarez G."/>
        </authorList>
    </citation>
    <scope>NUCLEOTIDE SEQUENCE [LARGE SCALE GENOMIC DNA]</scope>
    <source>
        <strain evidence="2 3">CH28_1T</strain>
    </source>
</reference>
<dbReference type="STRING" id="79883.GCA_001636495_00293"/>
<dbReference type="Pfam" id="PF07228">
    <property type="entry name" value="SpoIIE"/>
    <property type="match status" value="1"/>
</dbReference>
<dbReference type="InterPro" id="IPR001932">
    <property type="entry name" value="PPM-type_phosphatase-like_dom"/>
</dbReference>